<feature type="region of interest" description="Disordered" evidence="1">
    <location>
        <begin position="180"/>
        <end position="288"/>
    </location>
</feature>
<dbReference type="OrthoDB" id="2595674at2759"/>
<dbReference type="Proteomes" id="UP000620104">
    <property type="component" value="Unassembled WGS sequence"/>
</dbReference>
<organism evidence="2 3">
    <name type="scientific">Naganishia liquefaciens</name>
    <dbReference type="NCBI Taxonomy" id="104408"/>
    <lineage>
        <taxon>Eukaryota</taxon>
        <taxon>Fungi</taxon>
        <taxon>Dikarya</taxon>
        <taxon>Basidiomycota</taxon>
        <taxon>Agaricomycotina</taxon>
        <taxon>Tremellomycetes</taxon>
        <taxon>Filobasidiales</taxon>
        <taxon>Filobasidiaceae</taxon>
        <taxon>Naganishia</taxon>
    </lineage>
</organism>
<sequence length="770" mass="85709">MPPTKVSKDATSGALPPFTDRRPHTPFPRDKGLPPDEDESVSIGRDLVHHHLSESAGPPPSNSGIAVTVSLSPPEQKGKTIFLEDRTVVRKSLTKGGCFDSPVFAPLVSSTSDEYSYPDPFVLKAALQTLRNLNPGHRSVDGRESSRARSQTGPSAGAIASRRSSLASLGSRADIAGYVTDSSEREKQRQLDNATVIPTLSSGSRRQRRQPLHRELPGEKLPSAMKLTSRNISEGTESLEVMSRRDSHLTNRTKPLPQPPASRLEPHDGSPSAPTLPQPNRERSVIRPEIRRQGFSLYGIRQSLPGINVIKSVRVKNSARDRHASTSALQRGPLSARQSSEAFQAPDASVNQVRLPSPQVWRSDAQEREMRYTQTGPPAGHTQVSVAIPLLERSLPSSGRQQDDQGLLHPADNLSLYLKLATLPKWEKWIDPDAETTSRWYNRPNWGSGRARSVRQRGLGTSNPSSLGDGYLAMNAGPKDEERISGRKRTIDRLVHSVMQYEDRKLPPGNQSNNQGNPHGSFRGRYGRYLESWEARRRFLDAIENFYEKNLPHRSIPHADRWGKQIFALKADGFDTVAFHDEAAERAEDAGLLGWLTGSDFSFHVIPTSIAQRRTTGEQGHHHFERGGRSVRVPTELPDGCGSLVFVNNRTPSDRSLVFLIRPPWLIGTDELKDFVKAAPKWTPSSPAYLETREGQANLLQTQIYDECYANYCFFWCVSNLKHWVFGHFSPDFTRCASDRSMSDHAMMSSTREIPFRLKIAPPSIPLGTR</sequence>
<feature type="compositionally biased region" description="Basic and acidic residues" evidence="1">
    <location>
        <begin position="478"/>
        <end position="489"/>
    </location>
</feature>
<feature type="region of interest" description="Disordered" evidence="1">
    <location>
        <begin position="440"/>
        <end position="489"/>
    </location>
</feature>
<feature type="region of interest" description="Disordered" evidence="1">
    <location>
        <begin position="318"/>
        <end position="351"/>
    </location>
</feature>
<evidence type="ECO:0000313" key="2">
    <source>
        <dbReference type="EMBL" id="GHJ84682.1"/>
    </source>
</evidence>
<feature type="compositionally biased region" description="Low complexity" evidence="1">
    <location>
        <begin position="507"/>
        <end position="521"/>
    </location>
</feature>
<dbReference type="AlphaFoldDB" id="A0A8H3TP82"/>
<proteinExistence type="predicted"/>
<keyword evidence="3" id="KW-1185">Reference proteome</keyword>
<gene>
    <name evidence="2" type="ORF">NliqN6_1084</name>
</gene>
<feature type="compositionally biased region" description="Low complexity" evidence="1">
    <location>
        <begin position="155"/>
        <end position="166"/>
    </location>
</feature>
<feature type="compositionally biased region" description="Polar residues" evidence="1">
    <location>
        <begin position="62"/>
        <end position="73"/>
    </location>
</feature>
<evidence type="ECO:0000313" key="3">
    <source>
        <dbReference type="Proteomes" id="UP000620104"/>
    </source>
</evidence>
<feature type="compositionally biased region" description="Polar residues" evidence="1">
    <location>
        <begin position="226"/>
        <end position="236"/>
    </location>
</feature>
<feature type="region of interest" description="Disordered" evidence="1">
    <location>
        <begin position="1"/>
        <end position="79"/>
    </location>
</feature>
<accession>A0A8H3TP82</accession>
<name>A0A8H3TP82_9TREE</name>
<evidence type="ECO:0000256" key="1">
    <source>
        <dbReference type="SAM" id="MobiDB-lite"/>
    </source>
</evidence>
<feature type="compositionally biased region" description="Basic and acidic residues" evidence="1">
    <location>
        <begin position="138"/>
        <end position="147"/>
    </location>
</feature>
<protein>
    <submittedName>
        <fullName evidence="2">Uncharacterized protein</fullName>
    </submittedName>
</protein>
<dbReference type="EMBL" id="BLZA01000009">
    <property type="protein sequence ID" value="GHJ84682.1"/>
    <property type="molecule type" value="Genomic_DNA"/>
</dbReference>
<feature type="compositionally biased region" description="Basic and acidic residues" evidence="1">
    <location>
        <begin position="19"/>
        <end position="34"/>
    </location>
</feature>
<feature type="region of interest" description="Disordered" evidence="1">
    <location>
        <begin position="134"/>
        <end position="166"/>
    </location>
</feature>
<comment type="caution">
    <text evidence="2">The sequence shown here is derived from an EMBL/GenBank/DDBJ whole genome shotgun (WGS) entry which is preliminary data.</text>
</comment>
<feature type="compositionally biased region" description="Polar residues" evidence="1">
    <location>
        <begin position="191"/>
        <end position="204"/>
    </location>
</feature>
<reference evidence="2" key="1">
    <citation type="submission" date="2020-07" db="EMBL/GenBank/DDBJ databases">
        <title>Draft Genome Sequence of a Deep-Sea Yeast, Naganishia (Cryptococcus) liquefaciens strain N6.</title>
        <authorList>
            <person name="Han Y.W."/>
            <person name="Kajitani R."/>
            <person name="Morimoto H."/>
            <person name="Parhat M."/>
            <person name="Tsubouchi H."/>
            <person name="Bakenova O."/>
            <person name="Ogata M."/>
            <person name="Argunhan B."/>
            <person name="Aoki R."/>
            <person name="Kajiwara S."/>
            <person name="Itoh T."/>
            <person name="Iwasaki H."/>
        </authorList>
    </citation>
    <scope>NUCLEOTIDE SEQUENCE</scope>
    <source>
        <strain evidence="2">N6</strain>
    </source>
</reference>
<feature type="region of interest" description="Disordered" evidence="1">
    <location>
        <begin position="502"/>
        <end position="523"/>
    </location>
</feature>